<dbReference type="STRING" id="269621.A0A238FH54"/>
<organism evidence="2 3">
    <name type="scientific">Microbotryum intermedium</name>
    <dbReference type="NCBI Taxonomy" id="269621"/>
    <lineage>
        <taxon>Eukaryota</taxon>
        <taxon>Fungi</taxon>
        <taxon>Dikarya</taxon>
        <taxon>Basidiomycota</taxon>
        <taxon>Pucciniomycotina</taxon>
        <taxon>Microbotryomycetes</taxon>
        <taxon>Microbotryales</taxon>
        <taxon>Microbotryaceae</taxon>
        <taxon>Microbotryum</taxon>
    </lineage>
</organism>
<evidence type="ECO:0000256" key="1">
    <source>
        <dbReference type="SAM" id="MobiDB-lite"/>
    </source>
</evidence>
<name>A0A238FH54_9BASI</name>
<dbReference type="PANTHER" id="PTHR15907">
    <property type="entry name" value="DUF614 FAMILY PROTEIN-RELATED"/>
    <property type="match status" value="1"/>
</dbReference>
<dbReference type="OrthoDB" id="1045822at2759"/>
<proteinExistence type="predicted"/>
<sequence length="185" mass="20920">MSSSIYSPKELSEAQAADTAKHSHGMHSEQLVRKKESSRKSLVIGLDGYRHWNHDVCRCYERPMVSCATYCCPCVVWSMIHSKTEHLAAHGTPHPKPRKVGLWCCLFGVSPFLLGVPEILMAYASRAETRKRYGVRGNWIEDLIIATCLPCCSLVQEYREVEDEEIALAAEPAPRPTWLRPHNVD</sequence>
<dbReference type="AlphaFoldDB" id="A0A238FH54"/>
<feature type="region of interest" description="Disordered" evidence="1">
    <location>
        <begin position="17"/>
        <end position="36"/>
    </location>
</feature>
<dbReference type="Pfam" id="PF04749">
    <property type="entry name" value="PLAC8"/>
    <property type="match status" value="1"/>
</dbReference>
<feature type="compositionally biased region" description="Basic and acidic residues" evidence="1">
    <location>
        <begin position="26"/>
        <end position="36"/>
    </location>
</feature>
<evidence type="ECO:0000313" key="3">
    <source>
        <dbReference type="Proteomes" id="UP000198372"/>
    </source>
</evidence>
<dbReference type="Proteomes" id="UP000198372">
    <property type="component" value="Unassembled WGS sequence"/>
</dbReference>
<keyword evidence="3" id="KW-1185">Reference proteome</keyword>
<evidence type="ECO:0000313" key="2">
    <source>
        <dbReference type="EMBL" id="SCV72557.1"/>
    </source>
</evidence>
<dbReference type="InterPro" id="IPR006461">
    <property type="entry name" value="PLAC_motif_containing"/>
</dbReference>
<protein>
    <submittedName>
        <fullName evidence="2">BQ2448_4094 protein</fullName>
    </submittedName>
</protein>
<reference evidence="3" key="1">
    <citation type="submission" date="2016-09" db="EMBL/GenBank/DDBJ databases">
        <authorList>
            <person name="Jeantristanb JTB J.-T."/>
            <person name="Ricardo R."/>
        </authorList>
    </citation>
    <scope>NUCLEOTIDE SEQUENCE [LARGE SCALE GENOMIC DNA]</scope>
</reference>
<accession>A0A238FH54</accession>
<dbReference type="EMBL" id="FMSP01000009">
    <property type="protein sequence ID" value="SCV72557.1"/>
    <property type="molecule type" value="Genomic_DNA"/>
</dbReference>
<gene>
    <name evidence="2" type="ORF">BQ2448_4094</name>
</gene>
<dbReference type="NCBIfam" id="TIGR01571">
    <property type="entry name" value="A_thal_Cys_rich"/>
    <property type="match status" value="1"/>
</dbReference>